<keyword evidence="2" id="KW-1185">Reference proteome</keyword>
<organism evidence="1 2">
    <name type="scientific">Meloidogyne enterolobii</name>
    <name type="common">Root-knot nematode worm</name>
    <name type="synonym">Meloidogyne mayaguensis</name>
    <dbReference type="NCBI Taxonomy" id="390850"/>
    <lineage>
        <taxon>Eukaryota</taxon>
        <taxon>Metazoa</taxon>
        <taxon>Ecdysozoa</taxon>
        <taxon>Nematoda</taxon>
        <taxon>Chromadorea</taxon>
        <taxon>Rhabditida</taxon>
        <taxon>Tylenchina</taxon>
        <taxon>Tylenchomorpha</taxon>
        <taxon>Tylenchoidea</taxon>
        <taxon>Meloidogynidae</taxon>
        <taxon>Meloidogyninae</taxon>
        <taxon>Meloidogyne</taxon>
    </lineage>
</organism>
<protein>
    <submittedName>
        <fullName evidence="1">Uncharacterized protein</fullName>
    </submittedName>
</protein>
<proteinExistence type="predicted"/>
<name>A0ACB0ZR09_MELEN</name>
<accession>A0ACB0ZR09</accession>
<dbReference type="Proteomes" id="UP001497535">
    <property type="component" value="Unassembled WGS sequence"/>
</dbReference>
<gene>
    <name evidence="1" type="ORF">MENTE1834_LOCUS27910</name>
</gene>
<sequence length="60" mass="7195">MSKKGRVKMMRFAPFKRRLPLISLKKIFDRFFKLNVYINNRLSDSRVVTNLKARKALSKH</sequence>
<dbReference type="EMBL" id="CAVMJV010000042">
    <property type="protein sequence ID" value="CAK5080723.1"/>
    <property type="molecule type" value="Genomic_DNA"/>
</dbReference>
<comment type="caution">
    <text evidence="1">The sequence shown here is derived from an EMBL/GenBank/DDBJ whole genome shotgun (WGS) entry which is preliminary data.</text>
</comment>
<reference evidence="1" key="1">
    <citation type="submission" date="2023-11" db="EMBL/GenBank/DDBJ databases">
        <authorList>
            <person name="Poullet M."/>
        </authorList>
    </citation>
    <scope>NUCLEOTIDE SEQUENCE</scope>
    <source>
        <strain evidence="1">E1834</strain>
    </source>
</reference>
<evidence type="ECO:0000313" key="2">
    <source>
        <dbReference type="Proteomes" id="UP001497535"/>
    </source>
</evidence>
<evidence type="ECO:0000313" key="1">
    <source>
        <dbReference type="EMBL" id="CAK5080723.1"/>
    </source>
</evidence>